<reference evidence="3" key="1">
    <citation type="journal article" date="2019" name="Int. J. Syst. Evol. Microbiol.">
        <title>The Global Catalogue of Microorganisms (GCM) 10K type strain sequencing project: providing services to taxonomists for standard genome sequencing and annotation.</title>
        <authorList>
            <consortium name="The Broad Institute Genomics Platform"/>
            <consortium name="The Broad Institute Genome Sequencing Center for Infectious Disease"/>
            <person name="Wu L."/>
            <person name="Ma J."/>
        </authorList>
    </citation>
    <scope>NUCLEOTIDE SEQUENCE [LARGE SCALE GENOMIC DNA]</scope>
    <source>
        <strain evidence="3">CCUG 48316</strain>
    </source>
</reference>
<comment type="caution">
    <text evidence="2">The sequence shown here is derived from an EMBL/GenBank/DDBJ whole genome shotgun (WGS) entry which is preliminary data.</text>
</comment>
<dbReference type="Proteomes" id="UP001596292">
    <property type="component" value="Unassembled WGS sequence"/>
</dbReference>
<feature type="compositionally biased region" description="Low complexity" evidence="1">
    <location>
        <begin position="18"/>
        <end position="27"/>
    </location>
</feature>
<gene>
    <name evidence="2" type="ORF">ACFQE0_15610</name>
</gene>
<dbReference type="RefSeq" id="WP_378971237.1">
    <property type="nucleotide sequence ID" value="NZ_JBHSWN010000001.1"/>
</dbReference>
<name>A0ABW2BKE6_9HYPH</name>
<feature type="compositionally biased region" description="Low complexity" evidence="1">
    <location>
        <begin position="142"/>
        <end position="152"/>
    </location>
</feature>
<keyword evidence="3" id="KW-1185">Reference proteome</keyword>
<feature type="compositionally biased region" description="Basic and acidic residues" evidence="1">
    <location>
        <begin position="125"/>
        <end position="141"/>
    </location>
</feature>
<feature type="compositionally biased region" description="Polar residues" evidence="1">
    <location>
        <begin position="105"/>
        <end position="116"/>
    </location>
</feature>
<evidence type="ECO:0000313" key="3">
    <source>
        <dbReference type="Proteomes" id="UP001596292"/>
    </source>
</evidence>
<accession>A0ABW2BKE6</accession>
<evidence type="ECO:0000313" key="2">
    <source>
        <dbReference type="EMBL" id="MFC6790913.1"/>
    </source>
</evidence>
<sequence>MSAVLKSVLPDFSDAVKPAAPAAPQAPRTTPWLPTRVVKLPKRSGEDAPLLSDTAPRNAMPLAPMTVPEALNALRSLVQTVPPSAAAPAPVKAEPERPAEDILSSPWTGLKRSSPTPEAEPAETPEERAAALAEAEARGREQGLAQARAEAQAQHEAEREAFAARLAEERARWCEGEAERLAEGFSAAMRALDADLTQRIGRLLVPVLSDALRRRALDDLSVALGRLLAEPGQAAIRVSGPEDLLDALRKRLGSQAEGVTFDLSEAPEVSVVADQTVMETRLAAWTRLLTAAAEG</sequence>
<proteinExistence type="predicted"/>
<evidence type="ECO:0000256" key="1">
    <source>
        <dbReference type="SAM" id="MobiDB-lite"/>
    </source>
</evidence>
<feature type="region of interest" description="Disordered" evidence="1">
    <location>
        <begin position="85"/>
        <end position="153"/>
    </location>
</feature>
<evidence type="ECO:0008006" key="4">
    <source>
        <dbReference type="Google" id="ProtNLM"/>
    </source>
</evidence>
<dbReference type="EMBL" id="JBHSWN010000001">
    <property type="protein sequence ID" value="MFC6790913.1"/>
    <property type="molecule type" value="Genomic_DNA"/>
</dbReference>
<protein>
    <recommendedName>
        <fullName evidence="4">Flagellar assembly protein FliH</fullName>
    </recommendedName>
</protein>
<organism evidence="2 3">
    <name type="scientific">Methylobacterium komagatae</name>
    <dbReference type="NCBI Taxonomy" id="374425"/>
    <lineage>
        <taxon>Bacteria</taxon>
        <taxon>Pseudomonadati</taxon>
        <taxon>Pseudomonadota</taxon>
        <taxon>Alphaproteobacteria</taxon>
        <taxon>Hyphomicrobiales</taxon>
        <taxon>Methylobacteriaceae</taxon>
        <taxon>Methylobacterium</taxon>
    </lineage>
</organism>
<feature type="region of interest" description="Disordered" evidence="1">
    <location>
        <begin position="15"/>
        <end position="61"/>
    </location>
</feature>